<keyword evidence="3" id="KW-1185">Reference proteome</keyword>
<dbReference type="RefSeq" id="XP_021284331.1">
    <property type="nucleotide sequence ID" value="XM_021428656.1"/>
</dbReference>
<evidence type="ECO:0000313" key="4">
    <source>
        <dbReference type="RefSeq" id="XP_021284331.1"/>
    </source>
</evidence>
<dbReference type="OrthoDB" id="966939at2759"/>
<dbReference type="InterPro" id="IPR012337">
    <property type="entry name" value="RNaseH-like_sf"/>
</dbReference>
<dbReference type="InterPro" id="IPR003604">
    <property type="entry name" value="Matrin/U1-like-C_Znf_C2H2"/>
</dbReference>
<dbReference type="GO" id="GO:0003676">
    <property type="term" value="F:nucleic acid binding"/>
    <property type="evidence" value="ECO:0007669"/>
    <property type="project" value="InterPro"/>
</dbReference>
<dbReference type="GeneID" id="110416629"/>
<dbReference type="InterPro" id="IPR044730">
    <property type="entry name" value="RNase_H-like_dom_plant"/>
</dbReference>
<feature type="transmembrane region" description="Helical" evidence="1">
    <location>
        <begin position="74"/>
        <end position="97"/>
    </location>
</feature>
<proteinExistence type="predicted"/>
<dbReference type="Gene3D" id="3.30.420.10">
    <property type="entry name" value="Ribonuclease H-like superfamily/Ribonuclease H"/>
    <property type="match status" value="1"/>
</dbReference>
<dbReference type="SUPFAM" id="SSF53098">
    <property type="entry name" value="Ribonuclease H-like"/>
    <property type="match status" value="1"/>
</dbReference>
<dbReference type="GO" id="GO:0008270">
    <property type="term" value="F:zinc ion binding"/>
    <property type="evidence" value="ECO:0007669"/>
    <property type="project" value="InterPro"/>
</dbReference>
<dbReference type="AlphaFoldDB" id="A0A6J1ABZ9"/>
<dbReference type="InterPro" id="IPR036397">
    <property type="entry name" value="RNaseH_sf"/>
</dbReference>
<protein>
    <submittedName>
        <fullName evidence="4">Uncharacterized protein LOC110416629 isoform X1</fullName>
    </submittedName>
</protein>
<dbReference type="Pfam" id="PF13456">
    <property type="entry name" value="RVT_3"/>
    <property type="match status" value="1"/>
</dbReference>
<dbReference type="SUPFAM" id="SSF57667">
    <property type="entry name" value="beta-beta-alpha zinc fingers"/>
    <property type="match status" value="1"/>
</dbReference>
<feature type="domain" description="U1-type" evidence="2">
    <location>
        <begin position="176"/>
        <end position="210"/>
    </location>
</feature>
<evidence type="ECO:0000313" key="3">
    <source>
        <dbReference type="Proteomes" id="UP000504621"/>
    </source>
</evidence>
<dbReference type="InterPro" id="IPR004345">
    <property type="entry name" value="TB2_DP1_HVA22"/>
</dbReference>
<keyword evidence="1" id="KW-1133">Transmembrane helix</keyword>
<gene>
    <name evidence="4" type="primary">LOC110416629</name>
</gene>
<dbReference type="InterPro" id="IPR036236">
    <property type="entry name" value="Znf_C2H2_sf"/>
</dbReference>
<evidence type="ECO:0000256" key="1">
    <source>
        <dbReference type="SAM" id="Phobius"/>
    </source>
</evidence>
<keyword evidence="1" id="KW-0472">Membrane</keyword>
<keyword evidence="1" id="KW-0812">Transmembrane</keyword>
<organism evidence="3 4">
    <name type="scientific">Herrania umbratica</name>
    <dbReference type="NCBI Taxonomy" id="108875"/>
    <lineage>
        <taxon>Eukaryota</taxon>
        <taxon>Viridiplantae</taxon>
        <taxon>Streptophyta</taxon>
        <taxon>Embryophyta</taxon>
        <taxon>Tracheophyta</taxon>
        <taxon>Spermatophyta</taxon>
        <taxon>Magnoliopsida</taxon>
        <taxon>eudicotyledons</taxon>
        <taxon>Gunneridae</taxon>
        <taxon>Pentapetalae</taxon>
        <taxon>rosids</taxon>
        <taxon>malvids</taxon>
        <taxon>Malvales</taxon>
        <taxon>Malvaceae</taxon>
        <taxon>Byttnerioideae</taxon>
        <taxon>Herrania</taxon>
    </lineage>
</organism>
<dbReference type="InterPro" id="IPR053151">
    <property type="entry name" value="RNase_H-like"/>
</dbReference>
<dbReference type="InterPro" id="IPR002156">
    <property type="entry name" value="RNaseH_domain"/>
</dbReference>
<feature type="transmembrane region" description="Helical" evidence="1">
    <location>
        <begin position="48"/>
        <end position="68"/>
    </location>
</feature>
<reference evidence="4" key="1">
    <citation type="submission" date="2025-08" db="UniProtKB">
        <authorList>
            <consortium name="RefSeq"/>
        </authorList>
    </citation>
    <scope>IDENTIFICATION</scope>
    <source>
        <tissue evidence="4">Leaf</tissue>
    </source>
</reference>
<name>A0A6J1ABZ9_9ROSI</name>
<dbReference type="PANTHER" id="PTHR47723:SF19">
    <property type="entry name" value="POLYNUCLEOTIDYL TRANSFERASE, RIBONUCLEASE H-LIKE SUPERFAMILY PROTEIN"/>
    <property type="match status" value="1"/>
</dbReference>
<dbReference type="Gene3D" id="3.30.160.60">
    <property type="entry name" value="Classic Zinc Finger"/>
    <property type="match status" value="1"/>
</dbReference>
<dbReference type="Pfam" id="PF12874">
    <property type="entry name" value="zf-met"/>
    <property type="match status" value="1"/>
</dbReference>
<accession>A0A6J1ABZ9</accession>
<feature type="transmembrane region" description="Helical" evidence="1">
    <location>
        <begin position="6"/>
        <end position="27"/>
    </location>
</feature>
<dbReference type="Pfam" id="PF03134">
    <property type="entry name" value="TB2_DP1_HVA22"/>
    <property type="match status" value="1"/>
</dbReference>
<dbReference type="SMART" id="SM00451">
    <property type="entry name" value="ZnF_U1"/>
    <property type="match status" value="1"/>
</dbReference>
<evidence type="ECO:0000259" key="2">
    <source>
        <dbReference type="SMART" id="SM00451"/>
    </source>
</evidence>
<dbReference type="Proteomes" id="UP000504621">
    <property type="component" value="Unplaced"/>
</dbReference>
<dbReference type="GO" id="GO:0004523">
    <property type="term" value="F:RNA-DNA hybrid ribonuclease activity"/>
    <property type="evidence" value="ECO:0007669"/>
    <property type="project" value="InterPro"/>
</dbReference>
<sequence length="420" mass="48045">MGICKVFLELLASILTVLCWPSFTLIYPLYVSIRTVENNSSFKSQQCLTYWVLFALITMVELTLGKFLNWFPFWPYAKGVATILLVTPYFGGASYVFKHLIRPYFSEKIWYILFLPKKKDIVSEAQNGILDDADTSRLKNGPKLEKLIINGEGNFDRSSDKKEVNSTWLTNPKRVQKEWSCVLCLISASSEKCLKKHFRGKKHKTKEDELRADALALRATCKLSSVSKKAGRVVFLRNLNIESLLNPVTRSIRWCRWKKPKIGCIKLNTDGSVDPENAGFGGLLRDYKGDPLCAFVSKAPQDDIFLVELWAIWRGLVLASGLGIKVIWVESDSMSVVKTINREQCYGAKCSRCLKQIWKLLTKFDNYGVTHSWRETNKAADHLSRMVLRESDAVLWPVDFPDSLNNIIKDDARGKIYFRR</sequence>
<dbReference type="PANTHER" id="PTHR47723">
    <property type="entry name" value="OS05G0353850 PROTEIN"/>
    <property type="match status" value="1"/>
</dbReference>
<dbReference type="CDD" id="cd06222">
    <property type="entry name" value="RNase_H_like"/>
    <property type="match status" value="1"/>
</dbReference>
<dbReference type="InterPro" id="IPR013087">
    <property type="entry name" value="Znf_C2H2_type"/>
</dbReference>